<evidence type="ECO:0000313" key="4">
    <source>
        <dbReference type="EMBL" id="GMS86106.1"/>
    </source>
</evidence>
<dbReference type="AlphaFoldDB" id="A0AAV5T306"/>
<feature type="domain" description="C2H2-type" evidence="3">
    <location>
        <begin position="106"/>
        <end position="128"/>
    </location>
</feature>
<gene>
    <name evidence="4" type="ORF">PENTCL1PPCAC_8281</name>
</gene>
<evidence type="ECO:0000259" key="3">
    <source>
        <dbReference type="PROSITE" id="PS00028"/>
    </source>
</evidence>
<accession>A0AAV5T306</accession>
<feature type="compositionally biased region" description="Polar residues" evidence="2">
    <location>
        <begin position="1"/>
        <end position="12"/>
    </location>
</feature>
<dbReference type="Proteomes" id="UP001432027">
    <property type="component" value="Unassembled WGS sequence"/>
</dbReference>
<dbReference type="PROSITE" id="PS00028">
    <property type="entry name" value="ZINC_FINGER_C2H2_1"/>
    <property type="match status" value="1"/>
</dbReference>
<feature type="coiled-coil region" evidence="1">
    <location>
        <begin position="36"/>
        <end position="81"/>
    </location>
</feature>
<evidence type="ECO:0000256" key="2">
    <source>
        <dbReference type="SAM" id="MobiDB-lite"/>
    </source>
</evidence>
<dbReference type="EMBL" id="BTSX01000002">
    <property type="protein sequence ID" value="GMS86106.1"/>
    <property type="molecule type" value="Genomic_DNA"/>
</dbReference>
<protein>
    <recommendedName>
        <fullName evidence="3">C2H2-type domain-containing protein</fullName>
    </recommendedName>
</protein>
<reference evidence="4" key="1">
    <citation type="submission" date="2023-10" db="EMBL/GenBank/DDBJ databases">
        <title>Genome assembly of Pristionchus species.</title>
        <authorList>
            <person name="Yoshida K."/>
            <person name="Sommer R.J."/>
        </authorList>
    </citation>
    <scope>NUCLEOTIDE SEQUENCE</scope>
    <source>
        <strain evidence="4">RS0144</strain>
    </source>
</reference>
<sequence length="182" mass="20750">VPRSATATTSACSRRRSVRRKGASLIAPSSNRECSMTGARSIVEKAEERAAQLGKELVEQKERSEEEEARLRAVNEWAEEELRNFSQPLLARHINASHEKIPTHYCSGCKHALLRKEHMSTHLGTKLHVDEEVAAVPFEKKERLSKLEEWKQRCWPGIEAAKALGRFTISINLERHLLKVYQ</sequence>
<keyword evidence="1" id="KW-0175">Coiled coil</keyword>
<comment type="caution">
    <text evidence="4">The sequence shown here is derived from an EMBL/GenBank/DDBJ whole genome shotgun (WGS) entry which is preliminary data.</text>
</comment>
<dbReference type="InterPro" id="IPR013087">
    <property type="entry name" value="Znf_C2H2_type"/>
</dbReference>
<keyword evidence="5" id="KW-1185">Reference proteome</keyword>
<organism evidence="4 5">
    <name type="scientific">Pristionchus entomophagus</name>
    <dbReference type="NCBI Taxonomy" id="358040"/>
    <lineage>
        <taxon>Eukaryota</taxon>
        <taxon>Metazoa</taxon>
        <taxon>Ecdysozoa</taxon>
        <taxon>Nematoda</taxon>
        <taxon>Chromadorea</taxon>
        <taxon>Rhabditida</taxon>
        <taxon>Rhabditina</taxon>
        <taxon>Diplogasteromorpha</taxon>
        <taxon>Diplogasteroidea</taxon>
        <taxon>Neodiplogasteridae</taxon>
        <taxon>Pristionchus</taxon>
    </lineage>
</organism>
<feature type="non-terminal residue" evidence="4">
    <location>
        <position position="182"/>
    </location>
</feature>
<proteinExistence type="predicted"/>
<feature type="compositionally biased region" description="Basic residues" evidence="2">
    <location>
        <begin position="13"/>
        <end position="22"/>
    </location>
</feature>
<feature type="region of interest" description="Disordered" evidence="2">
    <location>
        <begin position="1"/>
        <end position="31"/>
    </location>
</feature>
<feature type="non-terminal residue" evidence="4">
    <location>
        <position position="1"/>
    </location>
</feature>
<name>A0AAV5T306_9BILA</name>
<evidence type="ECO:0000256" key="1">
    <source>
        <dbReference type="SAM" id="Coils"/>
    </source>
</evidence>
<evidence type="ECO:0000313" key="5">
    <source>
        <dbReference type="Proteomes" id="UP001432027"/>
    </source>
</evidence>